<dbReference type="RefSeq" id="WP_142929019.1">
    <property type="nucleotide sequence ID" value="NZ_ML660103.1"/>
</dbReference>
<evidence type="ECO:0000313" key="2">
    <source>
        <dbReference type="Proteomes" id="UP000319732"/>
    </source>
</evidence>
<proteinExistence type="predicted"/>
<dbReference type="AlphaFoldDB" id="A0A545SYR7"/>
<dbReference type="OrthoDB" id="9788409at2"/>
<dbReference type="PANTHER" id="PTHR37952">
    <property type="match status" value="1"/>
</dbReference>
<evidence type="ECO:0008006" key="3">
    <source>
        <dbReference type="Google" id="ProtNLM"/>
    </source>
</evidence>
<reference evidence="1 2" key="1">
    <citation type="submission" date="2019-06" db="EMBL/GenBank/DDBJ databases">
        <title>Whole genome sequence for Cellvibrionaceae sp. R142.</title>
        <authorList>
            <person name="Wang G."/>
        </authorList>
    </citation>
    <scope>NUCLEOTIDE SEQUENCE [LARGE SCALE GENOMIC DNA]</scope>
    <source>
        <strain evidence="1 2">R142</strain>
    </source>
</reference>
<organism evidence="1 2">
    <name type="scientific">Exilibacterium tricleocarpae</name>
    <dbReference type="NCBI Taxonomy" id="2591008"/>
    <lineage>
        <taxon>Bacteria</taxon>
        <taxon>Pseudomonadati</taxon>
        <taxon>Pseudomonadota</taxon>
        <taxon>Gammaproteobacteria</taxon>
        <taxon>Cellvibrionales</taxon>
        <taxon>Cellvibrionaceae</taxon>
        <taxon>Exilibacterium</taxon>
    </lineage>
</organism>
<keyword evidence="2" id="KW-1185">Reference proteome</keyword>
<sequence>MIAVGPGVIIAALLLFSTVLSAEQIGSVDTKFRLLSPDDSIRLEVFDDPKIAGVACYLSRAKTGGYKGAIGVAEDTSDASLDCRQVGPIVIQGSLEYGEPVFRERRSLIFKKLQVVRFCDTKRNSVVYLVYSERVIEGSPKNSVSAVPIAPWSPGTGEASMARCEYGR</sequence>
<comment type="caution">
    <text evidence="1">The sequence shown here is derived from an EMBL/GenBank/DDBJ whole genome shotgun (WGS) entry which is preliminary data.</text>
</comment>
<protein>
    <recommendedName>
        <fullName evidence="3">CreA family protein</fullName>
    </recommendedName>
</protein>
<dbReference type="Proteomes" id="UP000319732">
    <property type="component" value="Unassembled WGS sequence"/>
</dbReference>
<dbReference type="Pfam" id="PF05981">
    <property type="entry name" value="CreA"/>
    <property type="match status" value="1"/>
</dbReference>
<dbReference type="InterPro" id="IPR010292">
    <property type="entry name" value="Uncharacterised_CreA"/>
</dbReference>
<evidence type="ECO:0000313" key="1">
    <source>
        <dbReference type="EMBL" id="TQV70115.1"/>
    </source>
</evidence>
<dbReference type="GO" id="GO:0005829">
    <property type="term" value="C:cytosol"/>
    <property type="evidence" value="ECO:0007669"/>
    <property type="project" value="TreeGrafter"/>
</dbReference>
<dbReference type="PANTHER" id="PTHR37952:SF2">
    <property type="entry name" value="PROTEIN CREA"/>
    <property type="match status" value="1"/>
</dbReference>
<dbReference type="PIRSF" id="PIRSF003174">
    <property type="entry name" value="CreA"/>
    <property type="match status" value="1"/>
</dbReference>
<accession>A0A545SYR7</accession>
<name>A0A545SYR7_9GAMM</name>
<gene>
    <name evidence="1" type="ORF">FKG94_21550</name>
</gene>
<dbReference type="EMBL" id="VHSG01000025">
    <property type="protein sequence ID" value="TQV70115.1"/>
    <property type="molecule type" value="Genomic_DNA"/>
</dbReference>